<keyword evidence="5" id="KW-0411">Iron-sulfur</keyword>
<evidence type="ECO:0000256" key="1">
    <source>
        <dbReference type="ARBA" id="ARBA00001966"/>
    </source>
</evidence>
<dbReference type="InterPro" id="IPR051198">
    <property type="entry name" value="BchE-like"/>
</dbReference>
<comment type="caution">
    <text evidence="6">The sequence shown here is derived from an EMBL/GenBank/DDBJ whole genome shotgun (WGS) entry which is preliminary data.</text>
</comment>
<keyword evidence="2" id="KW-0949">S-adenosyl-L-methionine</keyword>
<organism evidence="6">
    <name type="scientific">marine sediment metagenome</name>
    <dbReference type="NCBI Taxonomy" id="412755"/>
    <lineage>
        <taxon>unclassified sequences</taxon>
        <taxon>metagenomes</taxon>
        <taxon>ecological metagenomes</taxon>
    </lineage>
</organism>
<name>X0Y8A6_9ZZZZ</name>
<keyword evidence="3" id="KW-0479">Metal-binding</keyword>
<reference evidence="6" key="1">
    <citation type="journal article" date="2014" name="Front. Microbiol.">
        <title>High frequency of phylogenetically diverse reductive dehalogenase-homologous genes in deep subseafloor sedimentary metagenomes.</title>
        <authorList>
            <person name="Kawai M."/>
            <person name="Futagami T."/>
            <person name="Toyoda A."/>
            <person name="Takaki Y."/>
            <person name="Nishi S."/>
            <person name="Hori S."/>
            <person name="Arai W."/>
            <person name="Tsubouchi T."/>
            <person name="Morono Y."/>
            <person name="Uchiyama I."/>
            <person name="Ito T."/>
            <person name="Fujiyama A."/>
            <person name="Inagaki F."/>
            <person name="Takami H."/>
        </authorList>
    </citation>
    <scope>NUCLEOTIDE SEQUENCE</scope>
    <source>
        <strain evidence="6">Expedition CK06-06</strain>
    </source>
</reference>
<evidence type="ECO:0000256" key="3">
    <source>
        <dbReference type="ARBA" id="ARBA00022723"/>
    </source>
</evidence>
<feature type="non-terminal residue" evidence="6">
    <location>
        <position position="158"/>
    </location>
</feature>
<dbReference type="Gene3D" id="3.40.50.280">
    <property type="entry name" value="Cobalamin-binding domain"/>
    <property type="match status" value="1"/>
</dbReference>
<dbReference type="AlphaFoldDB" id="X0Y8A6"/>
<dbReference type="GO" id="GO:0051536">
    <property type="term" value="F:iron-sulfur cluster binding"/>
    <property type="evidence" value="ECO:0007669"/>
    <property type="project" value="UniProtKB-KW"/>
</dbReference>
<evidence type="ECO:0000256" key="4">
    <source>
        <dbReference type="ARBA" id="ARBA00023004"/>
    </source>
</evidence>
<accession>X0Y8A6</accession>
<dbReference type="GO" id="GO:0005829">
    <property type="term" value="C:cytosol"/>
    <property type="evidence" value="ECO:0007669"/>
    <property type="project" value="TreeGrafter"/>
</dbReference>
<evidence type="ECO:0000313" key="6">
    <source>
        <dbReference type="EMBL" id="GAG52104.1"/>
    </source>
</evidence>
<dbReference type="EMBL" id="BARS01054855">
    <property type="protein sequence ID" value="GAG52104.1"/>
    <property type="molecule type" value="Genomic_DNA"/>
</dbReference>
<evidence type="ECO:0000256" key="5">
    <source>
        <dbReference type="ARBA" id="ARBA00023014"/>
    </source>
</evidence>
<evidence type="ECO:0000256" key="2">
    <source>
        <dbReference type="ARBA" id="ARBA00022691"/>
    </source>
</evidence>
<proteinExistence type="predicted"/>
<dbReference type="PANTHER" id="PTHR43409:SF3">
    <property type="entry name" value="HYPOTHETICAL METHYLTRANSFERASE"/>
    <property type="match status" value="1"/>
</dbReference>
<comment type="cofactor">
    <cofactor evidence="1">
        <name>[4Fe-4S] cluster</name>
        <dbReference type="ChEBI" id="CHEBI:49883"/>
    </cofactor>
</comment>
<gene>
    <name evidence="6" type="ORF">S01H1_81113</name>
</gene>
<keyword evidence="4" id="KW-0408">Iron</keyword>
<sequence>MKKALLVYPEFSPYGFWNYKDVCELVGAKYPAAPLGMITLAALLPQEWDIKLIDMNTSELHDSDINWADLVFIGGMLPQQVDILKLIDRVHDFGKKAVVGGPDPTSQPNIYRDADYLVLGEAEDTINPFLRDLDSGVDRGIYFPKSKRPDITKSPVPR</sequence>
<protein>
    <submittedName>
        <fullName evidence="6">Uncharacterized protein</fullName>
    </submittedName>
</protein>
<dbReference type="GO" id="GO:0046872">
    <property type="term" value="F:metal ion binding"/>
    <property type="evidence" value="ECO:0007669"/>
    <property type="project" value="UniProtKB-KW"/>
</dbReference>
<dbReference type="PANTHER" id="PTHR43409">
    <property type="entry name" value="ANAEROBIC MAGNESIUM-PROTOPORPHYRIN IX MONOMETHYL ESTER CYCLASE-RELATED"/>
    <property type="match status" value="1"/>
</dbReference>